<dbReference type="SUPFAM" id="SSF159888">
    <property type="entry name" value="YdhG-like"/>
    <property type="match status" value="1"/>
</dbReference>
<dbReference type="RefSeq" id="WP_382376280.1">
    <property type="nucleotide sequence ID" value="NZ_JBHRZI010000019.1"/>
</dbReference>
<evidence type="ECO:0000313" key="3">
    <source>
        <dbReference type="Proteomes" id="UP001595690"/>
    </source>
</evidence>
<protein>
    <submittedName>
        <fullName evidence="2">DUF1801 domain-containing protein</fullName>
    </submittedName>
</protein>
<reference evidence="3" key="1">
    <citation type="journal article" date="2019" name="Int. J. Syst. Evol. Microbiol.">
        <title>The Global Catalogue of Microorganisms (GCM) 10K type strain sequencing project: providing services to taxonomists for standard genome sequencing and annotation.</title>
        <authorList>
            <consortium name="The Broad Institute Genomics Platform"/>
            <consortium name="The Broad Institute Genome Sequencing Center for Infectious Disease"/>
            <person name="Wu L."/>
            <person name="Ma J."/>
        </authorList>
    </citation>
    <scope>NUCLEOTIDE SEQUENCE [LARGE SCALE GENOMIC DNA]</scope>
    <source>
        <strain evidence="3">CGMCC 4.7405</strain>
    </source>
</reference>
<comment type="caution">
    <text evidence="2">The sequence shown here is derived from an EMBL/GenBank/DDBJ whole genome shotgun (WGS) entry which is preliminary data.</text>
</comment>
<accession>A0ABV8BYE0</accession>
<evidence type="ECO:0000259" key="1">
    <source>
        <dbReference type="Pfam" id="PF08818"/>
    </source>
</evidence>
<dbReference type="Pfam" id="PF08818">
    <property type="entry name" value="DUF1801"/>
    <property type="match status" value="1"/>
</dbReference>
<keyword evidence="3" id="KW-1185">Reference proteome</keyword>
<gene>
    <name evidence="2" type="ORF">ACFOWZ_24865</name>
</gene>
<evidence type="ECO:0000313" key="2">
    <source>
        <dbReference type="EMBL" id="MFC3894726.1"/>
    </source>
</evidence>
<dbReference type="Proteomes" id="UP001595690">
    <property type="component" value="Unassembled WGS sequence"/>
</dbReference>
<organism evidence="2 3">
    <name type="scientific">Lentzea rhizosphaerae</name>
    <dbReference type="NCBI Taxonomy" id="2041025"/>
    <lineage>
        <taxon>Bacteria</taxon>
        <taxon>Bacillati</taxon>
        <taxon>Actinomycetota</taxon>
        <taxon>Actinomycetes</taxon>
        <taxon>Pseudonocardiales</taxon>
        <taxon>Pseudonocardiaceae</taxon>
        <taxon>Lentzea</taxon>
    </lineage>
</organism>
<name>A0ABV8BYE0_9PSEU</name>
<dbReference type="InterPro" id="IPR014922">
    <property type="entry name" value="YdhG-like"/>
</dbReference>
<dbReference type="Gene3D" id="3.90.1150.200">
    <property type="match status" value="1"/>
</dbReference>
<sequence length="161" mass="18495">MAAELEKLGFKDPTRAAVHLMMMSRNGERRRHRAMNTDTRVDDYIAGLPEWQQDVCREVRRLVHEADPDVEETIKFTNRPYFVLNGNICALLGTKDHVNVMLYDKAAVPDPENIITSGHGNKTARMTSVYRDQPINAPALVEMFRHIIANNRRRKSVGPRR</sequence>
<proteinExistence type="predicted"/>
<dbReference type="EMBL" id="JBHRZI010000019">
    <property type="protein sequence ID" value="MFC3894726.1"/>
    <property type="molecule type" value="Genomic_DNA"/>
</dbReference>
<feature type="domain" description="YdhG-like" evidence="1">
    <location>
        <begin position="52"/>
        <end position="147"/>
    </location>
</feature>